<evidence type="ECO:0000256" key="2">
    <source>
        <dbReference type="ARBA" id="ARBA00023015"/>
    </source>
</evidence>
<dbReference type="CDD" id="cd08440">
    <property type="entry name" value="PBP2_LTTR_like_4"/>
    <property type="match status" value="1"/>
</dbReference>
<dbReference type="Pfam" id="PF00126">
    <property type="entry name" value="HTH_1"/>
    <property type="match status" value="1"/>
</dbReference>
<keyword evidence="4" id="KW-0804">Transcription</keyword>
<comment type="similarity">
    <text evidence="1">Belongs to the LysR transcriptional regulatory family.</text>
</comment>
<evidence type="ECO:0000313" key="7">
    <source>
        <dbReference type="Proteomes" id="UP001160625"/>
    </source>
</evidence>
<dbReference type="InterPro" id="IPR036388">
    <property type="entry name" value="WH-like_DNA-bd_sf"/>
</dbReference>
<dbReference type="InterPro" id="IPR005119">
    <property type="entry name" value="LysR_subst-bd"/>
</dbReference>
<evidence type="ECO:0000259" key="5">
    <source>
        <dbReference type="PROSITE" id="PS50931"/>
    </source>
</evidence>
<dbReference type="Gene3D" id="3.40.190.290">
    <property type="match status" value="1"/>
</dbReference>
<sequence>MSRLTLSQLSAFMKLAETSSFKDAATQLGVSQPALSRTIQHIETRVGVRLFDRDTRTVTLTPAGERLRPSAARLLEDYETVFRELREFVEGREGIIRIATLPSVASAVLPGAIQRFQPKFPGVRIEIWEDVGEQVHNVVREGTADFAIAPPPDLAGDLRYQELLKDSIVLACRQDDPLAAIAEHNWSSFEGCRLVTMSPETGLRKMVESGLAQSGVVVERMFNCSAATTVGALVNAGQGITALTRLTMAQIASPSLVWRPLVDPALARSIGVVRHKARSLSPAAQAFTREVEQQARVLRMGDLAPSALDLVQSA</sequence>
<dbReference type="Proteomes" id="UP001160625">
    <property type="component" value="Unassembled WGS sequence"/>
</dbReference>
<dbReference type="SUPFAM" id="SSF53850">
    <property type="entry name" value="Periplasmic binding protein-like II"/>
    <property type="match status" value="1"/>
</dbReference>
<evidence type="ECO:0000256" key="4">
    <source>
        <dbReference type="ARBA" id="ARBA00023163"/>
    </source>
</evidence>
<accession>A0ABT6MXD5</accession>
<evidence type="ECO:0000256" key="3">
    <source>
        <dbReference type="ARBA" id="ARBA00023125"/>
    </source>
</evidence>
<feature type="domain" description="HTH lysR-type" evidence="5">
    <location>
        <begin position="4"/>
        <end position="61"/>
    </location>
</feature>
<gene>
    <name evidence="6" type="ORF">QGN17_03080</name>
</gene>
<name>A0ABT6MXD5_9SPHN</name>
<evidence type="ECO:0000313" key="6">
    <source>
        <dbReference type="EMBL" id="MDH7637705.1"/>
    </source>
</evidence>
<dbReference type="PANTHER" id="PTHR30419:SF8">
    <property type="entry name" value="NITROGEN ASSIMILATION TRANSCRIPTIONAL ACTIVATOR-RELATED"/>
    <property type="match status" value="1"/>
</dbReference>
<comment type="caution">
    <text evidence="6">The sequence shown here is derived from an EMBL/GenBank/DDBJ whole genome shotgun (WGS) entry which is preliminary data.</text>
</comment>
<organism evidence="6 7">
    <name type="scientific">Sphingomonas oryzagri</name>
    <dbReference type="NCBI Taxonomy" id="3042314"/>
    <lineage>
        <taxon>Bacteria</taxon>
        <taxon>Pseudomonadati</taxon>
        <taxon>Pseudomonadota</taxon>
        <taxon>Alphaproteobacteria</taxon>
        <taxon>Sphingomonadales</taxon>
        <taxon>Sphingomonadaceae</taxon>
        <taxon>Sphingomonas</taxon>
    </lineage>
</organism>
<reference evidence="6" key="1">
    <citation type="submission" date="2023-04" db="EMBL/GenBank/DDBJ databases">
        <title>Sphingomonas sp. MAHUQ-71 isolated from rice field.</title>
        <authorList>
            <person name="Huq M.A."/>
        </authorList>
    </citation>
    <scope>NUCLEOTIDE SEQUENCE</scope>
    <source>
        <strain evidence="6">MAHUQ-71</strain>
    </source>
</reference>
<dbReference type="Gene3D" id="1.10.10.10">
    <property type="entry name" value="Winged helix-like DNA-binding domain superfamily/Winged helix DNA-binding domain"/>
    <property type="match status" value="1"/>
</dbReference>
<keyword evidence="2" id="KW-0805">Transcription regulation</keyword>
<evidence type="ECO:0000256" key="1">
    <source>
        <dbReference type="ARBA" id="ARBA00009437"/>
    </source>
</evidence>
<protein>
    <submittedName>
        <fullName evidence="6">LysR family transcriptional regulator</fullName>
    </submittedName>
</protein>
<proteinExistence type="inferred from homology"/>
<dbReference type="RefSeq" id="WP_281043047.1">
    <property type="nucleotide sequence ID" value="NZ_JARYGZ010000001.1"/>
</dbReference>
<dbReference type="SUPFAM" id="SSF46785">
    <property type="entry name" value="Winged helix' DNA-binding domain"/>
    <property type="match status" value="1"/>
</dbReference>
<dbReference type="PROSITE" id="PS50931">
    <property type="entry name" value="HTH_LYSR"/>
    <property type="match status" value="1"/>
</dbReference>
<dbReference type="PANTHER" id="PTHR30419">
    <property type="entry name" value="HTH-TYPE TRANSCRIPTIONAL REGULATOR YBHD"/>
    <property type="match status" value="1"/>
</dbReference>
<keyword evidence="3" id="KW-0238">DNA-binding</keyword>
<dbReference type="EMBL" id="JARYGZ010000001">
    <property type="protein sequence ID" value="MDH7637705.1"/>
    <property type="molecule type" value="Genomic_DNA"/>
</dbReference>
<dbReference type="InterPro" id="IPR000847">
    <property type="entry name" value="LysR_HTH_N"/>
</dbReference>
<dbReference type="InterPro" id="IPR050950">
    <property type="entry name" value="HTH-type_LysR_regulators"/>
</dbReference>
<dbReference type="PRINTS" id="PR00039">
    <property type="entry name" value="HTHLYSR"/>
</dbReference>
<dbReference type="InterPro" id="IPR036390">
    <property type="entry name" value="WH_DNA-bd_sf"/>
</dbReference>
<keyword evidence="7" id="KW-1185">Reference proteome</keyword>
<dbReference type="Pfam" id="PF03466">
    <property type="entry name" value="LysR_substrate"/>
    <property type="match status" value="1"/>
</dbReference>